<dbReference type="eggNOG" id="COG0837">
    <property type="taxonomic scope" value="Bacteria"/>
</dbReference>
<evidence type="ECO:0000313" key="4">
    <source>
        <dbReference type="EMBL" id="ABX08985.1"/>
    </source>
</evidence>
<dbReference type="OrthoDB" id="9800595at2"/>
<keyword evidence="2 4" id="KW-0418">Kinase</keyword>
<keyword evidence="1 4" id="KW-0808">Transferase</keyword>
<protein>
    <submittedName>
        <fullName evidence="4">Putative glucokinase</fullName>
        <ecNumber evidence="4">2.7.1.2</ecNumber>
    </submittedName>
</protein>
<dbReference type="Gene3D" id="3.40.367.20">
    <property type="match status" value="1"/>
</dbReference>
<accession>A9BAX3</accession>
<dbReference type="RefSeq" id="WP_012195606.1">
    <property type="nucleotide sequence ID" value="NC_009976.1"/>
</dbReference>
<dbReference type="Gene3D" id="3.30.420.40">
    <property type="match status" value="1"/>
</dbReference>
<dbReference type="STRING" id="93059.P9211_10541"/>
<reference evidence="4 5" key="1">
    <citation type="journal article" date="2007" name="PLoS Genet.">
        <title>Patterns and implications of gene gain and loss in the evolution of Prochlorococcus.</title>
        <authorList>
            <person name="Kettler G.C."/>
            <person name="Martiny A.C."/>
            <person name="Huang K."/>
            <person name="Zucker J."/>
            <person name="Coleman M.L."/>
            <person name="Rodrigue S."/>
            <person name="Chen F."/>
            <person name="Lapidus A."/>
            <person name="Ferriera S."/>
            <person name="Johnson J."/>
            <person name="Steglich C."/>
            <person name="Church G.M."/>
            <person name="Richardson P."/>
            <person name="Chisholm S.W."/>
        </authorList>
    </citation>
    <scope>NUCLEOTIDE SEQUENCE [LARGE SCALE GENOMIC DNA]</scope>
    <source>
        <strain evidence="5">MIT 9211</strain>
    </source>
</reference>
<dbReference type="GO" id="GO:0005536">
    <property type="term" value="F:D-glucose binding"/>
    <property type="evidence" value="ECO:0007669"/>
    <property type="project" value="InterPro"/>
</dbReference>
<evidence type="ECO:0000313" key="5">
    <source>
        <dbReference type="Proteomes" id="UP000000788"/>
    </source>
</evidence>
<dbReference type="PANTHER" id="PTHR47363:SF1">
    <property type="entry name" value="GLUCOKINASE"/>
    <property type="match status" value="1"/>
</dbReference>
<dbReference type="InterPro" id="IPR003836">
    <property type="entry name" value="Glucokinase"/>
</dbReference>
<proteinExistence type="inferred from homology"/>
<dbReference type="GO" id="GO:0006096">
    <property type="term" value="P:glycolytic process"/>
    <property type="evidence" value="ECO:0007669"/>
    <property type="project" value="InterPro"/>
</dbReference>
<dbReference type="HOGENOM" id="CLU_042582_0_0_3"/>
<dbReference type="CDD" id="cd24008">
    <property type="entry name" value="ASKHA_NBD_GLK"/>
    <property type="match status" value="1"/>
</dbReference>
<evidence type="ECO:0000256" key="3">
    <source>
        <dbReference type="RuleBase" id="RU004046"/>
    </source>
</evidence>
<keyword evidence="5" id="KW-1185">Reference proteome</keyword>
<comment type="similarity">
    <text evidence="3">Belongs to the bacterial glucokinase family.</text>
</comment>
<dbReference type="KEGG" id="pmj:P9211_10541"/>
<dbReference type="PANTHER" id="PTHR47363">
    <property type="entry name" value="GLUCOKINASE"/>
    <property type="match status" value="1"/>
</dbReference>
<organism evidence="4 5">
    <name type="scientific">Prochlorococcus marinus (strain MIT 9211)</name>
    <dbReference type="NCBI Taxonomy" id="93059"/>
    <lineage>
        <taxon>Bacteria</taxon>
        <taxon>Bacillati</taxon>
        <taxon>Cyanobacteriota</taxon>
        <taxon>Cyanophyceae</taxon>
        <taxon>Synechococcales</taxon>
        <taxon>Prochlorococcaceae</taxon>
        <taxon>Prochlorococcus</taxon>
    </lineage>
</organism>
<dbReference type="GO" id="GO:0005524">
    <property type="term" value="F:ATP binding"/>
    <property type="evidence" value="ECO:0007669"/>
    <property type="project" value="InterPro"/>
</dbReference>
<dbReference type="Proteomes" id="UP000000788">
    <property type="component" value="Chromosome"/>
</dbReference>
<dbReference type="AlphaFoldDB" id="A9BAX3"/>
<dbReference type="InterPro" id="IPR043129">
    <property type="entry name" value="ATPase_NBD"/>
</dbReference>
<dbReference type="SUPFAM" id="SSF53067">
    <property type="entry name" value="Actin-like ATPase domain"/>
    <property type="match status" value="1"/>
</dbReference>
<dbReference type="EC" id="2.7.1.2" evidence="4"/>
<name>A9BAX3_PROM4</name>
<dbReference type="Pfam" id="PF02685">
    <property type="entry name" value="Glucokinase"/>
    <property type="match status" value="1"/>
</dbReference>
<evidence type="ECO:0000256" key="1">
    <source>
        <dbReference type="ARBA" id="ARBA00022679"/>
    </source>
</evidence>
<dbReference type="EMBL" id="CP000878">
    <property type="protein sequence ID" value="ABX08985.1"/>
    <property type="molecule type" value="Genomic_DNA"/>
</dbReference>
<gene>
    <name evidence="4" type="primary">glk</name>
    <name evidence="4" type="ordered locus">P9211_10541</name>
</gene>
<sequence length="346" mass="38424">MNLLAGDIGGTKTLLGVYKNDGAVCKLFHKHYYSNHWESFEQILKDFIANIPERIEKPKYGCIAVAGQEIDGSIRMTNLPWKLNNENLCKIALLKQLSLINDFSVLVYGIPFLKETQYIKLQLPRTKQNCFSKKNFAVIGAGTGLGIARGITTSTGVISLPSEGGHKEFAPRTQNEWELTNWLKEDLKINRVSIERIVSGTGLGNIARWRLMKQDSKSHPLRIKAENYPIEGDNDLPEEVAKYAKNSDPIMNEVLNIWLSAYGSVIGDLALQELCYGGLWIGGGTASKHLDGFSSDTFKSAIRNKGRFSRFIDELPIMALTDKEVGLFCAACKAHLIAESNVKLGT</sequence>
<dbReference type="GO" id="GO:0004340">
    <property type="term" value="F:glucokinase activity"/>
    <property type="evidence" value="ECO:0007669"/>
    <property type="project" value="UniProtKB-EC"/>
</dbReference>
<evidence type="ECO:0000256" key="2">
    <source>
        <dbReference type="ARBA" id="ARBA00022777"/>
    </source>
</evidence>